<reference evidence="6" key="1">
    <citation type="submission" date="2013-03" db="EMBL/GenBank/DDBJ databases">
        <authorList>
            <person name="Jeffery W."/>
            <person name="Warren W."/>
            <person name="Wilson R.K."/>
        </authorList>
    </citation>
    <scope>NUCLEOTIDE SEQUENCE</scope>
    <source>
        <strain evidence="6">female</strain>
    </source>
</reference>
<dbReference type="STRING" id="7994.ENSAMXP00000014745"/>
<dbReference type="GeneTree" id="ENSGT01120000271921"/>
<dbReference type="GO" id="GO:0036094">
    <property type="term" value="F:small molecule binding"/>
    <property type="evidence" value="ECO:0007669"/>
    <property type="project" value="InterPro"/>
</dbReference>
<dbReference type="PRINTS" id="PR00179">
    <property type="entry name" value="LIPOCALIN"/>
</dbReference>
<evidence type="ECO:0000313" key="6">
    <source>
        <dbReference type="Proteomes" id="UP000018467"/>
    </source>
</evidence>
<evidence type="ECO:0000256" key="3">
    <source>
        <dbReference type="SAM" id="SignalP"/>
    </source>
</evidence>
<feature type="domain" description="Lipocalin/cytosolic fatty-acid binding" evidence="4">
    <location>
        <begin position="35"/>
        <end position="173"/>
    </location>
</feature>
<reference evidence="6" key="2">
    <citation type="journal article" date="2014" name="Nat. Commun.">
        <title>The cavefish genome reveals candidate genes for eye loss.</title>
        <authorList>
            <person name="McGaugh S.E."/>
            <person name="Gross J.B."/>
            <person name="Aken B."/>
            <person name="Blin M."/>
            <person name="Borowsky R."/>
            <person name="Chalopin D."/>
            <person name="Hinaux H."/>
            <person name="Jeffery W.R."/>
            <person name="Keene A."/>
            <person name="Ma L."/>
            <person name="Minx P."/>
            <person name="Murphy D."/>
            <person name="O'Quin K.E."/>
            <person name="Retaux S."/>
            <person name="Rohner N."/>
            <person name="Searle S.M."/>
            <person name="Stahl B.A."/>
            <person name="Tabin C."/>
            <person name="Volff J.N."/>
            <person name="Yoshizawa M."/>
            <person name="Warren W.C."/>
        </authorList>
    </citation>
    <scope>NUCLEOTIDE SEQUENCE [LARGE SCALE GENOMIC DNA]</scope>
    <source>
        <strain evidence="6">female</strain>
    </source>
</reference>
<organism evidence="5 6">
    <name type="scientific">Astyanax mexicanus</name>
    <name type="common">Blind cave fish</name>
    <name type="synonym">Astyanax fasciatus mexicanus</name>
    <dbReference type="NCBI Taxonomy" id="7994"/>
    <lineage>
        <taxon>Eukaryota</taxon>
        <taxon>Metazoa</taxon>
        <taxon>Chordata</taxon>
        <taxon>Craniata</taxon>
        <taxon>Vertebrata</taxon>
        <taxon>Euteleostomi</taxon>
        <taxon>Actinopterygii</taxon>
        <taxon>Neopterygii</taxon>
        <taxon>Teleostei</taxon>
        <taxon>Ostariophysi</taxon>
        <taxon>Characiformes</taxon>
        <taxon>Characoidei</taxon>
        <taxon>Acestrorhamphidae</taxon>
        <taxon>Acestrorhamphinae</taxon>
        <taxon>Astyanax</taxon>
    </lineage>
</organism>
<dbReference type="PROSITE" id="PS00213">
    <property type="entry name" value="LIPOCALIN"/>
    <property type="match status" value="1"/>
</dbReference>
<dbReference type="InterPro" id="IPR022272">
    <property type="entry name" value="Lipocalin_CS"/>
</dbReference>
<dbReference type="SUPFAM" id="SSF50814">
    <property type="entry name" value="Lipocalins"/>
    <property type="match status" value="1"/>
</dbReference>
<name>W5L4I3_ASTMX</name>
<dbReference type="Gene3D" id="2.40.128.20">
    <property type="match status" value="1"/>
</dbReference>
<evidence type="ECO:0000259" key="4">
    <source>
        <dbReference type="Pfam" id="PF00061"/>
    </source>
</evidence>
<evidence type="ECO:0000313" key="5">
    <source>
        <dbReference type="Ensembl" id="ENSAMXP00000014745.2"/>
    </source>
</evidence>
<reference evidence="5" key="3">
    <citation type="submission" date="2025-08" db="UniProtKB">
        <authorList>
            <consortium name="Ensembl"/>
        </authorList>
    </citation>
    <scope>IDENTIFICATION</scope>
</reference>
<keyword evidence="3" id="KW-0732">Signal</keyword>
<dbReference type="HOGENOM" id="CLU_094061_1_0_1"/>
<dbReference type="Ensembl" id="ENSAMXT00000014745.2">
    <property type="protein sequence ID" value="ENSAMXP00000014745.2"/>
    <property type="gene ID" value="ENSAMXG00000014330.2"/>
</dbReference>
<evidence type="ECO:0000256" key="2">
    <source>
        <dbReference type="RuleBase" id="RU003695"/>
    </source>
</evidence>
<comment type="similarity">
    <text evidence="1 2">Belongs to the calycin superfamily. Lipocalin family.</text>
</comment>
<evidence type="ECO:0000256" key="1">
    <source>
        <dbReference type="ARBA" id="ARBA00006889"/>
    </source>
</evidence>
<dbReference type="Proteomes" id="UP000018467">
    <property type="component" value="Unassembled WGS sequence"/>
</dbReference>
<dbReference type="PANTHER" id="PTHR11430:SF63">
    <property type="entry name" value="LOC555483 PROTEIN-RELATED"/>
    <property type="match status" value="1"/>
</dbReference>
<dbReference type="InterPro" id="IPR002345">
    <property type="entry name" value="Lipocalin"/>
</dbReference>
<dbReference type="PRINTS" id="PR01254">
    <property type="entry name" value="PGNDSYNTHASE"/>
</dbReference>
<dbReference type="InterPro" id="IPR012674">
    <property type="entry name" value="Calycin"/>
</dbReference>
<proteinExistence type="inferred from homology"/>
<dbReference type="eggNOG" id="ENOG502RYFQ">
    <property type="taxonomic scope" value="Eukaryota"/>
</dbReference>
<dbReference type="AlphaFoldDB" id="W5L4I3"/>
<protein>
    <submittedName>
        <fullName evidence="5">Lipocalin 15</fullName>
    </submittedName>
</protein>
<dbReference type="InParanoid" id="W5L4I3"/>
<sequence>MFLVVAVLCSIVLWTHCLQYTDIQPQPDFDVEQFSGEWYRVGMAYESPLFIKYKDRLLISKGHLDATVNGSASLSMWTMTGPKKCTPSYYDYEKTDIPGLFTYFSERHKIEKDITVVETNYTDYGLVLKYKKMEKEYTQVALYSRTPVHRPELEEKFRTYALSLGFSAESIAMPTVIDPCPIPEPKNTTAAVK</sequence>
<dbReference type="Bgee" id="ENSAMXG00000014330">
    <property type="expression patterns" value="Expressed in head kidney and 7 other cell types or tissues"/>
</dbReference>
<dbReference type="PANTHER" id="PTHR11430">
    <property type="entry name" value="LIPOCALIN"/>
    <property type="match status" value="1"/>
</dbReference>
<feature type="chain" id="PRO_5017244297" evidence="3">
    <location>
        <begin position="18"/>
        <end position="193"/>
    </location>
</feature>
<reference evidence="5" key="4">
    <citation type="submission" date="2025-09" db="UniProtKB">
        <authorList>
            <consortium name="Ensembl"/>
        </authorList>
    </citation>
    <scope>IDENTIFICATION</scope>
</reference>
<feature type="signal peptide" evidence="3">
    <location>
        <begin position="1"/>
        <end position="17"/>
    </location>
</feature>
<accession>W5L4I3</accession>
<keyword evidence="6" id="KW-1185">Reference proteome</keyword>
<dbReference type="InterPro" id="IPR000566">
    <property type="entry name" value="Lipocln_cytosolic_FA-bd_dom"/>
</dbReference>
<dbReference type="Pfam" id="PF00061">
    <property type="entry name" value="Lipocalin"/>
    <property type="match status" value="1"/>
</dbReference>